<comment type="subcellular location">
    <subcellularLocation>
        <location evidence="1">Nucleus</location>
    </subcellularLocation>
</comment>
<evidence type="ECO:0000256" key="3">
    <source>
        <dbReference type="ARBA" id="ARBA00023125"/>
    </source>
</evidence>
<feature type="domain" description="BHLH" evidence="7">
    <location>
        <begin position="206"/>
        <end position="255"/>
    </location>
</feature>
<dbReference type="InterPro" id="IPR055478">
    <property type="entry name" value="DUF7050"/>
</dbReference>
<evidence type="ECO:0000256" key="6">
    <source>
        <dbReference type="SAM" id="MobiDB-lite"/>
    </source>
</evidence>
<dbReference type="Pfam" id="PF00010">
    <property type="entry name" value="HLH"/>
    <property type="match status" value="1"/>
</dbReference>
<keyword evidence="4" id="KW-0804">Transcription</keyword>
<dbReference type="InterPro" id="IPR036638">
    <property type="entry name" value="HLH_DNA-bd_sf"/>
</dbReference>
<feature type="compositionally biased region" description="Polar residues" evidence="6">
    <location>
        <begin position="34"/>
        <end position="45"/>
    </location>
</feature>
<dbReference type="AlphaFoldDB" id="A0ABD1LUP5"/>
<dbReference type="PROSITE" id="PS50888">
    <property type="entry name" value="BHLH"/>
    <property type="match status" value="1"/>
</dbReference>
<dbReference type="SUPFAM" id="SSF47459">
    <property type="entry name" value="HLH, helix-loop-helix DNA-binding domain"/>
    <property type="match status" value="1"/>
</dbReference>
<dbReference type="Pfam" id="PF23133">
    <property type="entry name" value="DUF7050"/>
    <property type="match status" value="1"/>
</dbReference>
<dbReference type="GO" id="GO:0005634">
    <property type="term" value="C:nucleus"/>
    <property type="evidence" value="ECO:0007669"/>
    <property type="project" value="UniProtKB-SubCell"/>
</dbReference>
<comment type="caution">
    <text evidence="8">The sequence shown here is derived from an EMBL/GenBank/DDBJ whole genome shotgun (WGS) entry which is preliminary data.</text>
</comment>
<dbReference type="InterPro" id="IPR055477">
    <property type="entry name" value="DUF7049"/>
</dbReference>
<name>A0ABD1LUP5_9FABA</name>
<keyword evidence="2" id="KW-0805">Transcription regulation</keyword>
<dbReference type="InterPro" id="IPR045239">
    <property type="entry name" value="bHLH95_bHLH"/>
</dbReference>
<dbReference type="GO" id="GO:0003677">
    <property type="term" value="F:DNA binding"/>
    <property type="evidence" value="ECO:0007669"/>
    <property type="project" value="UniProtKB-KW"/>
</dbReference>
<evidence type="ECO:0000256" key="1">
    <source>
        <dbReference type="ARBA" id="ARBA00004123"/>
    </source>
</evidence>
<evidence type="ECO:0000256" key="2">
    <source>
        <dbReference type="ARBA" id="ARBA00023015"/>
    </source>
</evidence>
<evidence type="ECO:0000259" key="7">
    <source>
        <dbReference type="PROSITE" id="PS50888"/>
    </source>
</evidence>
<evidence type="ECO:0000313" key="8">
    <source>
        <dbReference type="EMBL" id="KAL2327212.1"/>
    </source>
</evidence>
<keyword evidence="9" id="KW-1185">Reference proteome</keyword>
<protein>
    <recommendedName>
        <fullName evidence="7">BHLH domain-containing protein</fullName>
    </recommendedName>
</protein>
<evidence type="ECO:0000313" key="9">
    <source>
        <dbReference type="Proteomes" id="UP001603857"/>
    </source>
</evidence>
<evidence type="ECO:0000256" key="4">
    <source>
        <dbReference type="ARBA" id="ARBA00023163"/>
    </source>
</evidence>
<feature type="region of interest" description="Disordered" evidence="6">
    <location>
        <begin position="33"/>
        <end position="56"/>
    </location>
</feature>
<organism evidence="8 9">
    <name type="scientific">Flemingia macrophylla</name>
    <dbReference type="NCBI Taxonomy" id="520843"/>
    <lineage>
        <taxon>Eukaryota</taxon>
        <taxon>Viridiplantae</taxon>
        <taxon>Streptophyta</taxon>
        <taxon>Embryophyta</taxon>
        <taxon>Tracheophyta</taxon>
        <taxon>Spermatophyta</taxon>
        <taxon>Magnoliopsida</taxon>
        <taxon>eudicotyledons</taxon>
        <taxon>Gunneridae</taxon>
        <taxon>Pentapetalae</taxon>
        <taxon>rosids</taxon>
        <taxon>fabids</taxon>
        <taxon>Fabales</taxon>
        <taxon>Fabaceae</taxon>
        <taxon>Papilionoideae</taxon>
        <taxon>50 kb inversion clade</taxon>
        <taxon>NPAAA clade</taxon>
        <taxon>indigoferoid/millettioid clade</taxon>
        <taxon>Phaseoleae</taxon>
        <taxon>Flemingia</taxon>
    </lineage>
</organism>
<sequence>MGCNKGEIELGFLNMSQVDIQTALRSLFPEDFSRQSQQIEQNNPPTSSSSSLRSLSTGSPEYSSLLFNIPGTSQIHFPETLGRVVPPMQPVPNTATSTSPHQQAIDQALAQVTDLTQFPAQETEHDAIMRAILQVISPTSHQHQQNLPYVVHPEVSAFQRYRPDIGPNMASNFRRQSLIKRSFSFFRNLNFMRMRERIQATPRPSNTQLHHMISERRRREKINENFQALRALLPPGTKKDKASILIAAKDTLSSLMAEVDKLSKRNQGLTSLLPAKESSAEETKLSLSSNERVNVGVSHVPESSSSEERMVDLQVNVRGQISQIDLLIPLLEFLKRAHHVILVTMNANTHIAEGNNDLHQLNFRLRIIQGSEWDESAFEEAVRRVVADLAQLKYFILYFSRHHFDNHVVMEIKQF</sequence>
<dbReference type="Gene3D" id="4.10.280.10">
    <property type="entry name" value="Helix-loop-helix DNA-binding domain"/>
    <property type="match status" value="1"/>
</dbReference>
<keyword evidence="5" id="KW-0539">Nucleus</keyword>
<feature type="compositionally biased region" description="Low complexity" evidence="6">
    <location>
        <begin position="46"/>
        <end position="56"/>
    </location>
</feature>
<dbReference type="CDD" id="cd11393">
    <property type="entry name" value="bHLH_AtbHLH_like"/>
    <property type="match status" value="1"/>
</dbReference>
<dbReference type="PANTHER" id="PTHR46665:SF1">
    <property type="entry name" value="SPERMATOGENESIS- AND OOGENESIS-SPECIFIC BASIC HELIX-LOOP-HELIX-CONTAINING PROTEIN 1"/>
    <property type="match status" value="1"/>
</dbReference>
<evidence type="ECO:0000256" key="5">
    <source>
        <dbReference type="ARBA" id="ARBA00023242"/>
    </source>
</evidence>
<dbReference type="Proteomes" id="UP001603857">
    <property type="component" value="Unassembled WGS sequence"/>
</dbReference>
<dbReference type="Pfam" id="PF23132">
    <property type="entry name" value="DUF7049"/>
    <property type="match status" value="1"/>
</dbReference>
<keyword evidence="3" id="KW-0238">DNA-binding</keyword>
<gene>
    <name evidence="8" type="ORF">Fmac_020639</name>
</gene>
<dbReference type="InterPro" id="IPR044658">
    <property type="entry name" value="bHLH92/bHLH041-like"/>
</dbReference>
<dbReference type="SMART" id="SM00353">
    <property type="entry name" value="HLH"/>
    <property type="match status" value="1"/>
</dbReference>
<dbReference type="PANTHER" id="PTHR46665">
    <property type="entry name" value="TRANSCRIPTION FACTOR BHLH041-RELATED-RELATED"/>
    <property type="match status" value="1"/>
</dbReference>
<dbReference type="EMBL" id="JBGMDY010000007">
    <property type="protein sequence ID" value="KAL2327212.1"/>
    <property type="molecule type" value="Genomic_DNA"/>
</dbReference>
<proteinExistence type="predicted"/>
<dbReference type="InterPro" id="IPR011598">
    <property type="entry name" value="bHLH_dom"/>
</dbReference>
<reference evidence="8 9" key="1">
    <citation type="submission" date="2024-08" db="EMBL/GenBank/DDBJ databases">
        <title>Insights into the chromosomal genome structure of Flemingia macrophylla.</title>
        <authorList>
            <person name="Ding Y."/>
            <person name="Zhao Y."/>
            <person name="Bi W."/>
            <person name="Wu M."/>
            <person name="Zhao G."/>
            <person name="Gong Y."/>
            <person name="Li W."/>
            <person name="Zhang P."/>
        </authorList>
    </citation>
    <scope>NUCLEOTIDE SEQUENCE [LARGE SCALE GENOMIC DNA]</scope>
    <source>
        <strain evidence="8">DYQJB</strain>
        <tissue evidence="8">Leaf</tissue>
    </source>
</reference>
<accession>A0ABD1LUP5</accession>